<organism evidence="1 2">
    <name type="scientific">Streblomastix strix</name>
    <dbReference type="NCBI Taxonomy" id="222440"/>
    <lineage>
        <taxon>Eukaryota</taxon>
        <taxon>Metamonada</taxon>
        <taxon>Preaxostyla</taxon>
        <taxon>Oxymonadida</taxon>
        <taxon>Streblomastigidae</taxon>
        <taxon>Streblomastix</taxon>
    </lineage>
</organism>
<reference evidence="1 2" key="1">
    <citation type="submission" date="2019-03" db="EMBL/GenBank/DDBJ databases">
        <title>Single cell metagenomics reveals metabolic interactions within the superorganism composed of flagellate Streblomastix strix and complex community of Bacteroidetes bacteria on its surface.</title>
        <authorList>
            <person name="Treitli S.C."/>
            <person name="Kolisko M."/>
            <person name="Husnik F."/>
            <person name="Keeling P."/>
            <person name="Hampl V."/>
        </authorList>
    </citation>
    <scope>NUCLEOTIDE SEQUENCE [LARGE SCALE GENOMIC DNA]</scope>
    <source>
        <strain evidence="1">ST1C</strain>
    </source>
</reference>
<dbReference type="AlphaFoldDB" id="A0A5J4S357"/>
<dbReference type="EMBL" id="SNRW01041039">
    <property type="protein sequence ID" value="KAA6339733.1"/>
    <property type="molecule type" value="Genomic_DNA"/>
</dbReference>
<protein>
    <submittedName>
        <fullName evidence="1">Uncharacterized protein</fullName>
    </submittedName>
</protein>
<sequence>PQGWTVCGSIQFQLSSIKVPQFCSRAIEQCNINSFPGCYSQYSGI</sequence>
<accession>A0A5J4S357</accession>
<dbReference type="Proteomes" id="UP000324800">
    <property type="component" value="Unassembled WGS sequence"/>
</dbReference>
<gene>
    <name evidence="1" type="ORF">EZS28_052587</name>
</gene>
<feature type="non-terminal residue" evidence="1">
    <location>
        <position position="1"/>
    </location>
</feature>
<evidence type="ECO:0000313" key="2">
    <source>
        <dbReference type="Proteomes" id="UP000324800"/>
    </source>
</evidence>
<comment type="caution">
    <text evidence="1">The sequence shown here is derived from an EMBL/GenBank/DDBJ whole genome shotgun (WGS) entry which is preliminary data.</text>
</comment>
<name>A0A5J4S357_9EUKA</name>
<evidence type="ECO:0000313" key="1">
    <source>
        <dbReference type="EMBL" id="KAA6339733.1"/>
    </source>
</evidence>
<proteinExistence type="predicted"/>